<gene>
    <name evidence="1" type="ORF">TGCAST_224600B</name>
</gene>
<evidence type="ECO:0000313" key="2">
    <source>
        <dbReference type="Proteomes" id="UP000284452"/>
    </source>
</evidence>
<dbReference type="EMBL" id="AHIV02000298">
    <property type="protein sequence ID" value="RQX74688.1"/>
    <property type="molecule type" value="Genomic_DNA"/>
</dbReference>
<accession>A0A3R8C287</accession>
<evidence type="ECO:0000313" key="1">
    <source>
        <dbReference type="EMBL" id="RQX74688.1"/>
    </source>
</evidence>
<name>A0A3R8C287_TOXGO</name>
<protein>
    <submittedName>
        <fullName evidence="1">GTP binding protein</fullName>
    </submittedName>
</protein>
<dbReference type="Proteomes" id="UP000284452">
    <property type="component" value="Unassembled WGS sequence"/>
</dbReference>
<dbReference type="InterPro" id="IPR012675">
    <property type="entry name" value="Beta-grasp_dom_sf"/>
</dbReference>
<organism evidence="1 2">
    <name type="scientific">Toxoplasma gondii CAST</name>
    <dbReference type="NCBI Taxonomy" id="943122"/>
    <lineage>
        <taxon>Eukaryota</taxon>
        <taxon>Sar</taxon>
        <taxon>Alveolata</taxon>
        <taxon>Apicomplexa</taxon>
        <taxon>Conoidasida</taxon>
        <taxon>Coccidia</taxon>
        <taxon>Eucoccidiorida</taxon>
        <taxon>Eimeriorina</taxon>
        <taxon>Sarcocystidae</taxon>
        <taxon>Toxoplasma</taxon>
    </lineage>
</organism>
<dbReference type="AlphaFoldDB" id="A0A3R8C287"/>
<proteinExistence type="predicted"/>
<dbReference type="Gene3D" id="3.10.20.30">
    <property type="match status" value="1"/>
</dbReference>
<dbReference type="VEuPathDB" id="ToxoDB:TGCAST_224600B"/>
<sequence>MARRDSVDALEFACTRTVCTPIKLAFPFVSLSMCFGFSMRDFAGMLHVAMERNFLYAEGPDGRRLKESDPLTEENNVVRIVTDTSGV</sequence>
<reference evidence="1 2" key="1">
    <citation type="submission" date="2017-10" db="EMBL/GenBank/DDBJ databases">
        <authorList>
            <person name="Sibley D."/>
            <person name="Venepally P."/>
            <person name="Karamycheva S."/>
            <person name="Hadjithomas M."/>
            <person name="Khan A."/>
            <person name="Brunk B."/>
            <person name="Roos D."/>
            <person name="Caler E."/>
            <person name="Lorenzi H."/>
        </authorList>
    </citation>
    <scope>NUCLEOTIDE SEQUENCE [LARGE SCALE GENOMIC DNA]</scope>
    <source>
        <strain evidence="1 2">CAST</strain>
    </source>
</reference>
<comment type="caution">
    <text evidence="1">The sequence shown here is derived from an EMBL/GenBank/DDBJ whole genome shotgun (WGS) entry which is preliminary data.</text>
</comment>